<dbReference type="PANTHER" id="PTHR11487:SF0">
    <property type="entry name" value="S-ACYL FATTY ACID SYNTHASE THIOESTERASE, MEDIUM CHAIN"/>
    <property type="match status" value="1"/>
</dbReference>
<dbReference type="InterPro" id="IPR012223">
    <property type="entry name" value="TEII"/>
</dbReference>
<dbReference type="EMBL" id="FZOR01000050">
    <property type="protein sequence ID" value="SNT58702.1"/>
    <property type="molecule type" value="Genomic_DNA"/>
</dbReference>
<dbReference type="Gene3D" id="3.40.50.1820">
    <property type="entry name" value="alpha/beta hydrolase"/>
    <property type="match status" value="1"/>
</dbReference>
<feature type="region of interest" description="Disordered" evidence="2">
    <location>
        <begin position="120"/>
        <end position="142"/>
    </location>
</feature>
<sequence>MPEPVAPPGRWTRFTLPASAPRVRLLCLPCAGGGATAYRPWVRELAAAGVDVWPVQLPGRENRFDEDLPGSMEDLVEELLDELGPALRTAPYALFGHSMGASIALALAYGARSRGLPGPVRLFPSAGRPPNRPDPDPPAHSLPKAAFLERLRTYDAGSLLLREPELLEVFLPKLRDDFALFENYRPPAEEPLDCPFTVLGGFDDASVSAALLPAWADYTRGAFEVRLVAGGHLFLESARDAVVRLVRGRLAPEAAG</sequence>
<dbReference type="RefSeq" id="WP_179271843.1">
    <property type="nucleotide sequence ID" value="NZ_FZOR01000050.1"/>
</dbReference>
<dbReference type="Proteomes" id="UP000198318">
    <property type="component" value="Unassembled WGS sequence"/>
</dbReference>
<dbReference type="GO" id="GO:0008610">
    <property type="term" value="P:lipid biosynthetic process"/>
    <property type="evidence" value="ECO:0007669"/>
    <property type="project" value="TreeGrafter"/>
</dbReference>
<dbReference type="InterPro" id="IPR029058">
    <property type="entry name" value="AB_hydrolase_fold"/>
</dbReference>
<feature type="domain" description="Thioesterase" evidence="3">
    <location>
        <begin position="24"/>
        <end position="247"/>
    </location>
</feature>
<evidence type="ECO:0000313" key="4">
    <source>
        <dbReference type="EMBL" id="SNT58702.1"/>
    </source>
</evidence>
<name>A0A239NVF9_9ACTN</name>
<protein>
    <submittedName>
        <fullName evidence="4">Medium-chain acyl-[acyl-carrier-protein] hydrolase</fullName>
    </submittedName>
</protein>
<evidence type="ECO:0000313" key="5">
    <source>
        <dbReference type="Proteomes" id="UP000198318"/>
    </source>
</evidence>
<organism evidence="4 5">
    <name type="scientific">Actinomadura meyerae</name>
    <dbReference type="NCBI Taxonomy" id="240840"/>
    <lineage>
        <taxon>Bacteria</taxon>
        <taxon>Bacillati</taxon>
        <taxon>Actinomycetota</taxon>
        <taxon>Actinomycetes</taxon>
        <taxon>Streptosporangiales</taxon>
        <taxon>Thermomonosporaceae</taxon>
        <taxon>Actinomadura</taxon>
    </lineage>
</organism>
<reference evidence="4 5" key="1">
    <citation type="submission" date="2017-06" db="EMBL/GenBank/DDBJ databases">
        <authorList>
            <person name="Kim H.J."/>
            <person name="Triplett B.A."/>
        </authorList>
    </citation>
    <scope>NUCLEOTIDE SEQUENCE [LARGE SCALE GENOMIC DNA]</scope>
    <source>
        <strain evidence="4 5">DSM 44715</strain>
    </source>
</reference>
<comment type="similarity">
    <text evidence="1">Belongs to the thioesterase family.</text>
</comment>
<evidence type="ECO:0000259" key="3">
    <source>
        <dbReference type="Pfam" id="PF00975"/>
    </source>
</evidence>
<keyword evidence="5" id="KW-1185">Reference proteome</keyword>
<evidence type="ECO:0000256" key="2">
    <source>
        <dbReference type="SAM" id="MobiDB-lite"/>
    </source>
</evidence>
<keyword evidence="4" id="KW-0378">Hydrolase</keyword>
<dbReference type="InterPro" id="IPR001031">
    <property type="entry name" value="Thioesterase"/>
</dbReference>
<proteinExistence type="inferred from homology"/>
<evidence type="ECO:0000256" key="1">
    <source>
        <dbReference type="ARBA" id="ARBA00007169"/>
    </source>
</evidence>
<gene>
    <name evidence="4" type="ORF">SAMN05443665_105042</name>
</gene>
<accession>A0A239NVF9</accession>
<dbReference type="GO" id="GO:0016787">
    <property type="term" value="F:hydrolase activity"/>
    <property type="evidence" value="ECO:0007669"/>
    <property type="project" value="UniProtKB-KW"/>
</dbReference>
<dbReference type="Pfam" id="PF00975">
    <property type="entry name" value="Thioesterase"/>
    <property type="match status" value="1"/>
</dbReference>
<dbReference type="PANTHER" id="PTHR11487">
    <property type="entry name" value="THIOESTERASE"/>
    <property type="match status" value="1"/>
</dbReference>
<dbReference type="AlphaFoldDB" id="A0A239NVF9"/>
<dbReference type="SUPFAM" id="SSF53474">
    <property type="entry name" value="alpha/beta-Hydrolases"/>
    <property type="match status" value="1"/>
</dbReference>